<evidence type="ECO:0000313" key="3">
    <source>
        <dbReference type="EMBL" id="KAL0133160.1"/>
    </source>
</evidence>
<organism evidence="3 4">
    <name type="scientific">Cardiocondyla obscurior</name>
    <dbReference type="NCBI Taxonomy" id="286306"/>
    <lineage>
        <taxon>Eukaryota</taxon>
        <taxon>Metazoa</taxon>
        <taxon>Ecdysozoa</taxon>
        <taxon>Arthropoda</taxon>
        <taxon>Hexapoda</taxon>
        <taxon>Insecta</taxon>
        <taxon>Pterygota</taxon>
        <taxon>Neoptera</taxon>
        <taxon>Endopterygota</taxon>
        <taxon>Hymenoptera</taxon>
        <taxon>Apocrita</taxon>
        <taxon>Aculeata</taxon>
        <taxon>Formicoidea</taxon>
        <taxon>Formicidae</taxon>
        <taxon>Myrmicinae</taxon>
        <taxon>Cardiocondyla</taxon>
    </lineage>
</organism>
<feature type="compositionally biased region" description="Low complexity" evidence="1">
    <location>
        <begin position="57"/>
        <end position="72"/>
    </location>
</feature>
<feature type="compositionally biased region" description="Polar residues" evidence="1">
    <location>
        <begin position="95"/>
        <end position="105"/>
    </location>
</feature>
<gene>
    <name evidence="3" type="ORF">PUN28_000726</name>
</gene>
<dbReference type="EMBL" id="JADYXP020000001">
    <property type="protein sequence ID" value="KAL0133160.1"/>
    <property type="molecule type" value="Genomic_DNA"/>
</dbReference>
<protein>
    <submittedName>
        <fullName evidence="3">Uncharacterized protein</fullName>
    </submittedName>
</protein>
<comment type="caution">
    <text evidence="3">The sequence shown here is derived from an EMBL/GenBank/DDBJ whole genome shotgun (WGS) entry which is preliminary data.</text>
</comment>
<dbReference type="AlphaFoldDB" id="A0AAW2H0P8"/>
<evidence type="ECO:0000313" key="4">
    <source>
        <dbReference type="Proteomes" id="UP001430953"/>
    </source>
</evidence>
<name>A0AAW2H0P8_9HYME</name>
<evidence type="ECO:0000256" key="2">
    <source>
        <dbReference type="SAM" id="SignalP"/>
    </source>
</evidence>
<dbReference type="Proteomes" id="UP001430953">
    <property type="component" value="Unassembled WGS sequence"/>
</dbReference>
<keyword evidence="2" id="KW-0732">Signal</keyword>
<keyword evidence="4" id="KW-1185">Reference proteome</keyword>
<evidence type="ECO:0000256" key="1">
    <source>
        <dbReference type="SAM" id="MobiDB-lite"/>
    </source>
</evidence>
<reference evidence="3 4" key="1">
    <citation type="submission" date="2023-03" db="EMBL/GenBank/DDBJ databases">
        <title>High recombination rates correlate with genetic variation in Cardiocondyla obscurior ants.</title>
        <authorList>
            <person name="Errbii M."/>
        </authorList>
    </citation>
    <scope>NUCLEOTIDE SEQUENCE [LARGE SCALE GENOMIC DNA]</scope>
    <source>
        <strain evidence="3">Alpha-2009</strain>
        <tissue evidence="3">Whole body</tissue>
    </source>
</reference>
<feature type="region of interest" description="Disordered" evidence="1">
    <location>
        <begin position="45"/>
        <end position="72"/>
    </location>
</feature>
<feature type="chain" id="PRO_5043856276" evidence="2">
    <location>
        <begin position="37"/>
        <end position="122"/>
    </location>
</feature>
<feature type="signal peptide" evidence="2">
    <location>
        <begin position="1"/>
        <end position="36"/>
    </location>
</feature>
<accession>A0AAW2H0P8</accession>
<feature type="compositionally biased region" description="Polar residues" evidence="1">
    <location>
        <begin position="113"/>
        <end position="122"/>
    </location>
</feature>
<sequence>MSRTVSRCSRPFCPPYVALLLFTSILITTMLQRVCASPLPDFTYGNSTESSMERSSESSSISTESTTDNSTEITNTDVYVIKAVVYEIGILADTDNTTSSESAEGQESVDISLYNTPQEDKF</sequence>
<feature type="region of interest" description="Disordered" evidence="1">
    <location>
        <begin position="95"/>
        <end position="122"/>
    </location>
</feature>
<proteinExistence type="predicted"/>